<accession>Q94VP7</accession>
<reference evidence="2" key="1">
    <citation type="submission" date="2001-07" db="EMBL/GenBank/DDBJ databases">
        <title>An examination of the classification of the Megascolecidae (Annelida, Oligochaeta) by nuclear (28S) and mitochondrial (12S, 16S) DNA analysis.</title>
        <authorList>
            <person name="Jamieson B.G.M."/>
            <person name="Tillier S."/>
            <person name="Tillier A."/>
            <person name="Justine J.-L."/>
            <person name="Ling E."/>
            <person name="James S."/>
            <person name="McDonald K."/>
            <person name="Hugall A.F."/>
        </authorList>
    </citation>
    <scope>NUCLEOTIDE SEQUENCE</scope>
    <source>
        <strain evidence="2">Oli76 Carbine Tableland</strain>
    </source>
</reference>
<protein>
    <submittedName>
        <fullName evidence="2">ATPase 8</fullName>
    </submittedName>
</protein>
<keyword evidence="1" id="KW-1133">Transmembrane helix</keyword>
<keyword evidence="1" id="KW-0812">Transmembrane</keyword>
<evidence type="ECO:0000313" key="2">
    <source>
        <dbReference type="EMBL" id="AAL28044.1"/>
    </source>
</evidence>
<geneLocation type="mitochondrion" evidence="2"/>
<keyword evidence="1" id="KW-0472">Membrane</keyword>
<name>Q94VP7_9ANNE</name>
<proteinExistence type="predicted"/>
<keyword evidence="2" id="KW-0496">Mitochondrion</keyword>
<evidence type="ECO:0000256" key="1">
    <source>
        <dbReference type="SAM" id="Phobius"/>
    </source>
</evidence>
<dbReference type="AlphaFoldDB" id="Q94VP7"/>
<dbReference type="EMBL" id="AF403440">
    <property type="protein sequence ID" value="AAL28044.1"/>
    <property type="molecule type" value="Genomic_DNA"/>
</dbReference>
<organism evidence="2">
    <name type="scientific">Terrisswalkerius carbinensis</name>
    <dbReference type="NCBI Taxonomy" id="169909"/>
    <lineage>
        <taxon>Eukaryota</taxon>
        <taxon>Metazoa</taxon>
        <taxon>Spiralia</taxon>
        <taxon>Lophotrochozoa</taxon>
        <taxon>Annelida</taxon>
        <taxon>Clitellata</taxon>
        <taxon>Oligochaeta</taxon>
        <taxon>Crassiclitellata</taxon>
        <taxon>Megascolecida</taxon>
        <taxon>Megascolecidae</taxon>
        <taxon>Terrisswalkerius</taxon>
    </lineage>
</organism>
<sequence>MPHLSPMSWIFMIITSWTIMMLFNSNIWWSNKHYFETNSNKNMKKDKLLWQWFLQGGW</sequence>
<feature type="transmembrane region" description="Helical" evidence="1">
    <location>
        <begin position="6"/>
        <end position="23"/>
    </location>
</feature>